<name>A0A9P8P4A0_9ASCO</name>
<keyword evidence="2" id="KW-1185">Reference proteome</keyword>
<proteinExistence type="predicted"/>
<dbReference type="Proteomes" id="UP000788993">
    <property type="component" value="Unassembled WGS sequence"/>
</dbReference>
<sequence length="139" mass="14902">MDPVICQFLSDEIVRLTLFMLLLTSESPSSSKISFTSSYDSTRALITFETPSSPSCSSSANDFTVSFASEITLSVAFKATSAVASTVAVSTQTYVPMVISMANIISPFELVKTMSRISIKPLLASLKPLAIITFALLDI</sequence>
<reference evidence="1" key="2">
    <citation type="submission" date="2021-01" db="EMBL/GenBank/DDBJ databases">
        <authorList>
            <person name="Schikora-Tamarit M.A."/>
        </authorList>
    </citation>
    <scope>NUCLEOTIDE SEQUENCE</scope>
    <source>
        <strain evidence="1">NCAIM Y.01608</strain>
    </source>
</reference>
<comment type="caution">
    <text evidence="1">The sequence shown here is derived from an EMBL/GenBank/DDBJ whole genome shotgun (WGS) entry which is preliminary data.</text>
</comment>
<protein>
    <submittedName>
        <fullName evidence="1">Uncharacterized protein</fullName>
    </submittedName>
</protein>
<dbReference type="EMBL" id="JAEUBD010001178">
    <property type="protein sequence ID" value="KAH3664764.1"/>
    <property type="molecule type" value="Genomic_DNA"/>
</dbReference>
<evidence type="ECO:0000313" key="2">
    <source>
        <dbReference type="Proteomes" id="UP000788993"/>
    </source>
</evidence>
<evidence type="ECO:0000313" key="1">
    <source>
        <dbReference type="EMBL" id="KAH3664764.1"/>
    </source>
</evidence>
<organism evidence="1 2">
    <name type="scientific">Ogataea polymorpha</name>
    <dbReference type="NCBI Taxonomy" id="460523"/>
    <lineage>
        <taxon>Eukaryota</taxon>
        <taxon>Fungi</taxon>
        <taxon>Dikarya</taxon>
        <taxon>Ascomycota</taxon>
        <taxon>Saccharomycotina</taxon>
        <taxon>Pichiomycetes</taxon>
        <taxon>Pichiales</taxon>
        <taxon>Pichiaceae</taxon>
        <taxon>Ogataea</taxon>
    </lineage>
</organism>
<gene>
    <name evidence="1" type="ORF">OGATHE_003579</name>
</gene>
<reference evidence="1" key="1">
    <citation type="journal article" date="2021" name="Open Biol.">
        <title>Shared evolutionary footprints suggest mitochondrial oxidative damage underlies multiple complex I losses in fungi.</title>
        <authorList>
            <person name="Schikora-Tamarit M.A."/>
            <person name="Marcet-Houben M."/>
            <person name="Nosek J."/>
            <person name="Gabaldon T."/>
        </authorList>
    </citation>
    <scope>NUCLEOTIDE SEQUENCE</scope>
    <source>
        <strain evidence="1">NCAIM Y.01608</strain>
    </source>
</reference>
<accession>A0A9P8P4A0</accession>
<dbReference type="AlphaFoldDB" id="A0A9P8P4A0"/>